<dbReference type="HAMAP" id="MF_02087">
    <property type="entry name" value="PLP_homeostasis"/>
    <property type="match status" value="1"/>
</dbReference>
<name>A0A1I3XFD7_9BACT</name>
<dbReference type="PROSITE" id="PS01211">
    <property type="entry name" value="UPF0001"/>
    <property type="match status" value="1"/>
</dbReference>
<dbReference type="Gene3D" id="3.20.20.10">
    <property type="entry name" value="Alanine racemase"/>
    <property type="match status" value="1"/>
</dbReference>
<gene>
    <name evidence="6" type="ORF">SAMN04488082_11635</name>
</gene>
<dbReference type="FunFam" id="3.20.20.10:FF:000018">
    <property type="entry name" value="Pyridoxal phosphate homeostasis protein"/>
    <property type="match status" value="1"/>
</dbReference>
<proteinExistence type="inferred from homology"/>
<evidence type="ECO:0000259" key="5">
    <source>
        <dbReference type="Pfam" id="PF01168"/>
    </source>
</evidence>
<dbReference type="PANTHER" id="PTHR10146">
    <property type="entry name" value="PROLINE SYNTHETASE CO-TRANSCRIBED BACTERIAL HOMOLOG PROTEIN"/>
    <property type="match status" value="1"/>
</dbReference>
<dbReference type="Pfam" id="PF01168">
    <property type="entry name" value="Ala_racemase_N"/>
    <property type="match status" value="1"/>
</dbReference>
<accession>A0A1I3XFD7</accession>
<keyword evidence="7" id="KW-1185">Reference proteome</keyword>
<evidence type="ECO:0000313" key="7">
    <source>
        <dbReference type="Proteomes" id="UP000198635"/>
    </source>
</evidence>
<dbReference type="Proteomes" id="UP000198635">
    <property type="component" value="Unassembled WGS sequence"/>
</dbReference>
<dbReference type="PANTHER" id="PTHR10146:SF14">
    <property type="entry name" value="PYRIDOXAL PHOSPHATE HOMEOSTASIS PROTEIN"/>
    <property type="match status" value="1"/>
</dbReference>
<dbReference type="CDD" id="cd00635">
    <property type="entry name" value="PLPDE_III_YBL036c_like"/>
    <property type="match status" value="1"/>
</dbReference>
<dbReference type="NCBIfam" id="TIGR00044">
    <property type="entry name" value="YggS family pyridoxal phosphate-dependent enzyme"/>
    <property type="match status" value="1"/>
</dbReference>
<feature type="domain" description="Alanine racemase N-terminal" evidence="5">
    <location>
        <begin position="19"/>
        <end position="227"/>
    </location>
</feature>
<dbReference type="EMBL" id="FORX01000016">
    <property type="protein sequence ID" value="SFK17821.1"/>
    <property type="molecule type" value="Genomic_DNA"/>
</dbReference>
<evidence type="ECO:0000256" key="1">
    <source>
        <dbReference type="ARBA" id="ARBA00022898"/>
    </source>
</evidence>
<keyword evidence="1 2" id="KW-0663">Pyridoxal phosphate</keyword>
<comment type="similarity">
    <text evidence="2 4">Belongs to the pyridoxal phosphate-binding protein YggS/PROSC family.</text>
</comment>
<reference evidence="7" key="1">
    <citation type="submission" date="2016-10" db="EMBL/GenBank/DDBJ databases">
        <authorList>
            <person name="Varghese N."/>
            <person name="Submissions S."/>
        </authorList>
    </citation>
    <scope>NUCLEOTIDE SEQUENCE [LARGE SCALE GENOMIC DNA]</scope>
    <source>
        <strain evidence="7">DSM 5918</strain>
    </source>
</reference>
<comment type="function">
    <text evidence="2">Pyridoxal 5'-phosphate (PLP)-binding protein, which is involved in PLP homeostasis.</text>
</comment>
<dbReference type="OrthoDB" id="9804072at2"/>
<dbReference type="AlphaFoldDB" id="A0A1I3XFD7"/>
<dbReference type="GO" id="GO:0030170">
    <property type="term" value="F:pyridoxal phosphate binding"/>
    <property type="evidence" value="ECO:0007669"/>
    <property type="project" value="UniProtKB-UniRule"/>
</dbReference>
<comment type="cofactor">
    <cofactor evidence="3">
        <name>pyridoxal 5'-phosphate</name>
        <dbReference type="ChEBI" id="CHEBI:597326"/>
    </cofactor>
</comment>
<evidence type="ECO:0000256" key="2">
    <source>
        <dbReference type="HAMAP-Rule" id="MF_02087"/>
    </source>
</evidence>
<dbReference type="SUPFAM" id="SSF51419">
    <property type="entry name" value="PLP-binding barrel"/>
    <property type="match status" value="1"/>
</dbReference>
<evidence type="ECO:0000313" key="6">
    <source>
        <dbReference type="EMBL" id="SFK17821.1"/>
    </source>
</evidence>
<evidence type="ECO:0000256" key="4">
    <source>
        <dbReference type="RuleBase" id="RU004514"/>
    </source>
</evidence>
<organism evidence="6 7">
    <name type="scientific">Desulfomicrobium apsheronum</name>
    <dbReference type="NCBI Taxonomy" id="52560"/>
    <lineage>
        <taxon>Bacteria</taxon>
        <taxon>Pseudomonadati</taxon>
        <taxon>Thermodesulfobacteriota</taxon>
        <taxon>Desulfovibrionia</taxon>
        <taxon>Desulfovibrionales</taxon>
        <taxon>Desulfomicrobiaceae</taxon>
        <taxon>Desulfomicrobium</taxon>
    </lineage>
</organism>
<feature type="modified residue" description="N6-(pyridoxal phosphate)lysine" evidence="2 3">
    <location>
        <position position="38"/>
    </location>
</feature>
<dbReference type="STRING" id="52560.SAMN04488082_11635"/>
<dbReference type="InterPro" id="IPR029066">
    <property type="entry name" value="PLP-binding_barrel"/>
</dbReference>
<evidence type="ECO:0000256" key="3">
    <source>
        <dbReference type="PIRSR" id="PIRSR004848-1"/>
    </source>
</evidence>
<dbReference type="InterPro" id="IPR011078">
    <property type="entry name" value="PyrdxlP_homeostasis"/>
</dbReference>
<sequence>MDQPSITDRWQKVLEQMAAAARRAGRDPADARLLAVSKLHSAHDIRTLFEAGQPMFGENYVQEALGKMAILPREISWHFIGHLQTNKVKSVVGRFGLIHGVDSLKLARSLQGQAEAMDVVQDVLVQVNLAEEKQKSGILESELPPLAEFLAHATNLRWRGLMLMPPFFDDPDRARPYFARLRELAETLRTGFGLALPELSMGMTGDFEAAIEEGATLVRIGTRIFGERGSI</sequence>
<protein>
    <recommendedName>
        <fullName evidence="2">Pyridoxal phosphate homeostasis protein</fullName>
        <shortName evidence="2">PLP homeostasis protein</shortName>
    </recommendedName>
</protein>
<dbReference type="RefSeq" id="WP_092376999.1">
    <property type="nucleotide sequence ID" value="NZ_FORX01000016.1"/>
</dbReference>
<dbReference type="InterPro" id="IPR001608">
    <property type="entry name" value="Ala_racemase_N"/>
</dbReference>
<dbReference type="PIRSF" id="PIRSF004848">
    <property type="entry name" value="YBL036c_PLPDEIII"/>
    <property type="match status" value="1"/>
</dbReference>